<feature type="region of interest" description="Disordered" evidence="2">
    <location>
        <begin position="260"/>
        <end position="322"/>
    </location>
</feature>
<gene>
    <name evidence="3" type="ORF">TASK_LOCUS9681</name>
</gene>
<dbReference type="EMBL" id="UYRS01019352">
    <property type="protein sequence ID" value="VDK44853.1"/>
    <property type="molecule type" value="Genomic_DNA"/>
</dbReference>
<name>A0A0R3WFN7_TAEAS</name>
<feature type="coiled-coil region" evidence="1">
    <location>
        <begin position="51"/>
        <end position="78"/>
    </location>
</feature>
<protein>
    <submittedName>
        <fullName evidence="5">CAP-Gly domain-containing protein</fullName>
    </submittedName>
</protein>
<dbReference type="WBParaSite" id="TASK_0000968001-mRNA-1">
    <property type="protein sequence ID" value="TASK_0000968001-mRNA-1"/>
    <property type="gene ID" value="TASK_0000968001"/>
</dbReference>
<sequence length="630" mass="71199">MGVAVIYSTQRFSDGCRECKCESGAVLCKKGGCKFFSHPGQDVLDYCETVYQKNAQKLASKKKELSELETRNNATTKVDLNSDKVDELTDQEKAEATAKLQKLVETYISNQPDESASGGVEKLPYQVNQEGTIIEEEKEPKRELVASKPSLLQGSPLNESVKPELGEVISKSGLTYSDNSNGDLYIHPSVSLSNHDAAPINQQKEDHLREKTPRKRSRRFGSDKHFSHASEFRPKRKPDYNTIGAVGDITVNGLSSWPLHSEHESGHESSAIYGSPEITARERDRSRNRNLMKNKWKEGNRRNRMLANAAYRGRSSSPKRFEGKQTRIMGSSQNWPSQEEDFWGGHSTGFGERYHFIPIQHYKDVKHRNHQRQSLASLQHPRHASRQKARLEKDETIGVGSVPDSHGGAMKSADTVKRNMRLIHSDYVQMQNNDLDEKKHQELLNEVKTFTVLSNMAVNLLVSENFSQNNSKALNVRNAGEFKRIVAMIEESIRIMEAGVESFSIQTAAERQKLLRDIPERLNYLVDWTKTARVMLSGADDLGDDIKNEQLNEILIVMEDIASTLSAAIEKEFETWSMDSTDETHHLKREGHLYTDANDDANSAEANEAAALEWKLTHCMMLCSRFLEMA</sequence>
<accession>A0A0R3WFN7</accession>
<feature type="region of interest" description="Disordered" evidence="2">
    <location>
        <begin position="367"/>
        <end position="391"/>
    </location>
</feature>
<dbReference type="Proteomes" id="UP000282613">
    <property type="component" value="Unassembled WGS sequence"/>
</dbReference>
<proteinExistence type="predicted"/>
<keyword evidence="4" id="KW-1185">Reference proteome</keyword>
<feature type="region of interest" description="Disordered" evidence="2">
    <location>
        <begin position="133"/>
        <end position="158"/>
    </location>
</feature>
<dbReference type="OrthoDB" id="6250612at2759"/>
<evidence type="ECO:0000313" key="3">
    <source>
        <dbReference type="EMBL" id="VDK44853.1"/>
    </source>
</evidence>
<organism evidence="5">
    <name type="scientific">Taenia asiatica</name>
    <name type="common">Asian tapeworm</name>
    <dbReference type="NCBI Taxonomy" id="60517"/>
    <lineage>
        <taxon>Eukaryota</taxon>
        <taxon>Metazoa</taxon>
        <taxon>Spiralia</taxon>
        <taxon>Lophotrochozoa</taxon>
        <taxon>Platyhelminthes</taxon>
        <taxon>Cestoda</taxon>
        <taxon>Eucestoda</taxon>
        <taxon>Cyclophyllidea</taxon>
        <taxon>Taeniidae</taxon>
        <taxon>Taenia</taxon>
    </lineage>
</organism>
<evidence type="ECO:0000313" key="4">
    <source>
        <dbReference type="Proteomes" id="UP000282613"/>
    </source>
</evidence>
<feature type="region of interest" description="Disordered" evidence="2">
    <location>
        <begin position="198"/>
        <end position="239"/>
    </location>
</feature>
<evidence type="ECO:0000256" key="2">
    <source>
        <dbReference type="SAM" id="MobiDB-lite"/>
    </source>
</evidence>
<reference evidence="5" key="1">
    <citation type="submission" date="2017-02" db="UniProtKB">
        <authorList>
            <consortium name="WormBaseParasite"/>
        </authorList>
    </citation>
    <scope>IDENTIFICATION</scope>
</reference>
<keyword evidence="1" id="KW-0175">Coiled coil</keyword>
<evidence type="ECO:0000256" key="1">
    <source>
        <dbReference type="SAM" id="Coils"/>
    </source>
</evidence>
<reference evidence="3 4" key="2">
    <citation type="submission" date="2018-11" db="EMBL/GenBank/DDBJ databases">
        <authorList>
            <consortium name="Pathogen Informatics"/>
        </authorList>
    </citation>
    <scope>NUCLEOTIDE SEQUENCE [LARGE SCALE GENOMIC DNA]</scope>
</reference>
<feature type="compositionally biased region" description="Basic and acidic residues" evidence="2">
    <location>
        <begin position="220"/>
        <end position="239"/>
    </location>
</feature>
<dbReference type="AlphaFoldDB" id="A0A0R3WFN7"/>
<evidence type="ECO:0000313" key="5">
    <source>
        <dbReference type="WBParaSite" id="TASK_0000968001-mRNA-1"/>
    </source>
</evidence>